<feature type="transmembrane region" description="Helical" evidence="2">
    <location>
        <begin position="220"/>
        <end position="241"/>
    </location>
</feature>
<dbReference type="EMBL" id="JACOSL010000039">
    <property type="protein sequence ID" value="MBI1756718.1"/>
    <property type="molecule type" value="Genomic_DNA"/>
</dbReference>
<sequence>MSFSVRLSSDLIAVESGATVPVSLEVANKGAEAERIELQVEGLDSEWTAVPVPEFAVDPGETLTEKLFFKPPRVSESVAGNYPFVLKVRSLVSGESKAVQGVLQVKPYHHLSMEIQPKRGHVSPARRQQTFAVTIMNLGNTEHSLQLLGGDPEEACAFEFEEEQVTISPGQQKTVEADVSATSRTFLSIAKLHVFSISARSVEAPSVAASAQAQLEQRALLSPGTLVALIFLLLIGGYWVYLIPKPPSIRLSVDRTELLRGETATISWNASNATWVRIKSGRTAIYEGPNTSGSVPFTPKQSGTVAIEATSSRENKESQPPSRLDLTIGEPPPTPDPEILSLKAPTSAKAGQPFMIQYSLQGVTKAYLAPTNEDVDLNVGEKQLVRNEAGDITYTLVAQGAGSKVAKRAFRVHVVEESKAIIVFFTASAPWVDPAIGRVTLHWQTTDAKSLTLDDGGDVRPVDTSITSLEVPVSKATVFILTAYDEKGKSTQKTVKVGYGEPTPPALPADTPDTPPTTPPGGGR</sequence>
<feature type="region of interest" description="Disordered" evidence="1">
    <location>
        <begin position="489"/>
        <end position="524"/>
    </location>
</feature>
<feature type="region of interest" description="Disordered" evidence="1">
    <location>
        <begin position="308"/>
        <end position="340"/>
    </location>
</feature>
<accession>A0A931PTS4</accession>
<feature type="compositionally biased region" description="Pro residues" evidence="1">
    <location>
        <begin position="502"/>
        <end position="524"/>
    </location>
</feature>
<comment type="caution">
    <text evidence="3">The sequence shown here is derived from an EMBL/GenBank/DDBJ whole genome shotgun (WGS) entry which is preliminary data.</text>
</comment>
<reference evidence="3" key="1">
    <citation type="submission" date="2020-07" db="EMBL/GenBank/DDBJ databases">
        <title>Huge and variable diversity of episymbiotic CPR bacteria and DPANN archaea in groundwater ecosystems.</title>
        <authorList>
            <person name="He C.Y."/>
            <person name="Keren R."/>
            <person name="Whittaker M."/>
            <person name="Farag I.F."/>
            <person name="Doudna J."/>
            <person name="Cate J.H.D."/>
            <person name="Banfield J.F."/>
        </authorList>
    </citation>
    <scope>NUCLEOTIDE SEQUENCE</scope>
    <source>
        <strain evidence="3">NC_groundwater_17_Pr7_B-0.1um_64_12</strain>
    </source>
</reference>
<keyword evidence="2" id="KW-0812">Transmembrane</keyword>
<evidence type="ECO:0000313" key="4">
    <source>
        <dbReference type="Proteomes" id="UP000727962"/>
    </source>
</evidence>
<keyword evidence="2" id="KW-1133">Transmembrane helix</keyword>
<evidence type="ECO:0000256" key="1">
    <source>
        <dbReference type="SAM" id="MobiDB-lite"/>
    </source>
</evidence>
<dbReference type="Proteomes" id="UP000727962">
    <property type="component" value="Unassembled WGS sequence"/>
</dbReference>
<name>A0A931PTS4_FIMGI</name>
<evidence type="ECO:0000256" key="2">
    <source>
        <dbReference type="SAM" id="Phobius"/>
    </source>
</evidence>
<keyword evidence="2" id="KW-0472">Membrane</keyword>
<organism evidence="3 4">
    <name type="scientific">Fimbriimonas ginsengisoli</name>
    <dbReference type="NCBI Taxonomy" id="1005039"/>
    <lineage>
        <taxon>Bacteria</taxon>
        <taxon>Bacillati</taxon>
        <taxon>Armatimonadota</taxon>
        <taxon>Fimbriimonadia</taxon>
        <taxon>Fimbriimonadales</taxon>
        <taxon>Fimbriimonadaceae</taxon>
        <taxon>Fimbriimonas</taxon>
    </lineage>
</organism>
<protein>
    <submittedName>
        <fullName evidence="3">Uncharacterized protein</fullName>
    </submittedName>
</protein>
<gene>
    <name evidence="3" type="ORF">HYR64_06380</name>
</gene>
<dbReference type="AlphaFoldDB" id="A0A931PTS4"/>
<evidence type="ECO:0000313" key="3">
    <source>
        <dbReference type="EMBL" id="MBI1756718.1"/>
    </source>
</evidence>
<proteinExistence type="predicted"/>